<dbReference type="EMBL" id="WLYK01000001">
    <property type="protein sequence ID" value="MTD12455.1"/>
    <property type="molecule type" value="Genomic_DNA"/>
</dbReference>
<dbReference type="Pfam" id="PF13556">
    <property type="entry name" value="HTH_30"/>
    <property type="match status" value="1"/>
</dbReference>
<dbReference type="InterPro" id="IPR051448">
    <property type="entry name" value="CdaR-like_regulators"/>
</dbReference>
<evidence type="ECO:0000256" key="2">
    <source>
        <dbReference type="SAM" id="MobiDB-lite"/>
    </source>
</evidence>
<feature type="domain" description="CdaR GGDEF-like" evidence="4">
    <location>
        <begin position="199"/>
        <end position="318"/>
    </location>
</feature>
<sequence length="476" mass="50295">MRPLHPAVQDSPARPRAAERPITDRSGPDQTQARLRALEARCAADDRLQRLTVECAGLAGMVAACAELTGKPVVLFDSRHRVVAAAGGGAGPERHPVPALDILLGAGGPVSLTDVVPVVIPADPVNGPPRRALVTPVAGLGDHFGWLVVDEHRSSLRALDDFVARRISQRLAAEYVAQRRVAKVAWNARAALTRQLVHGSSDPGELKASGEYLGVDVAAQRICVYVRCDRELADSGDELADVMERGLDAEVLITRGSEGILLLCAVDPATAAAAAVTAVKNAVTEALSMVWPGSDVTAGVSGATPPDGLRRAYREAREVGLCLDRFGRPGVQRVLSVGDLGPARLFLANGGDSAVRDYADDILGPLLSGDGSSVDLLATLAQYFDAGRSIRLTATRLGIHENTVRLRLNRVHVLTGMDVAGDPNDQLGVQTALLVVRLQGHPAFSFVDQPGRTVRDDHGEQDGRPVRTGDAVRNTA</sequence>
<gene>
    <name evidence="5" type="ORF">GIS00_00670</name>
</gene>
<feature type="compositionally biased region" description="Basic and acidic residues" evidence="2">
    <location>
        <begin position="453"/>
        <end position="467"/>
    </location>
</feature>
<accession>A0A7K1FEC3</accession>
<dbReference type="RefSeq" id="WP_154766520.1">
    <property type="nucleotide sequence ID" value="NZ_WLYK01000001.1"/>
</dbReference>
<dbReference type="InterPro" id="IPR042070">
    <property type="entry name" value="PucR_C-HTH_sf"/>
</dbReference>
<dbReference type="PANTHER" id="PTHR33744:SF7">
    <property type="entry name" value="PUCR FAMILY TRANSCRIPTIONAL REGULATOR"/>
    <property type="match status" value="1"/>
</dbReference>
<comment type="similarity">
    <text evidence="1">Belongs to the CdaR family.</text>
</comment>
<evidence type="ECO:0000259" key="3">
    <source>
        <dbReference type="Pfam" id="PF13556"/>
    </source>
</evidence>
<dbReference type="AlphaFoldDB" id="A0A7K1FEC3"/>
<feature type="region of interest" description="Disordered" evidence="2">
    <location>
        <begin position="447"/>
        <end position="476"/>
    </location>
</feature>
<evidence type="ECO:0000313" key="6">
    <source>
        <dbReference type="Proteomes" id="UP000460221"/>
    </source>
</evidence>
<dbReference type="Gene3D" id="1.10.10.2840">
    <property type="entry name" value="PucR C-terminal helix-turn-helix domain"/>
    <property type="match status" value="1"/>
</dbReference>
<dbReference type="InterPro" id="IPR025736">
    <property type="entry name" value="PucR_C-HTH_dom"/>
</dbReference>
<organism evidence="5 6">
    <name type="scientific">Nakamurella alba</name>
    <dbReference type="NCBI Taxonomy" id="2665158"/>
    <lineage>
        <taxon>Bacteria</taxon>
        <taxon>Bacillati</taxon>
        <taxon>Actinomycetota</taxon>
        <taxon>Actinomycetes</taxon>
        <taxon>Nakamurellales</taxon>
        <taxon>Nakamurellaceae</taxon>
        <taxon>Nakamurella</taxon>
    </lineage>
</organism>
<protein>
    <submittedName>
        <fullName evidence="5">CdaR family transcriptional regulator</fullName>
    </submittedName>
</protein>
<proteinExistence type="inferred from homology"/>
<dbReference type="PANTHER" id="PTHR33744">
    <property type="entry name" value="CARBOHYDRATE DIACID REGULATOR"/>
    <property type="match status" value="1"/>
</dbReference>
<feature type="domain" description="PucR C-terminal helix-turn-helix" evidence="3">
    <location>
        <begin position="376"/>
        <end position="434"/>
    </location>
</feature>
<dbReference type="Proteomes" id="UP000460221">
    <property type="component" value="Unassembled WGS sequence"/>
</dbReference>
<feature type="compositionally biased region" description="Basic and acidic residues" evidence="2">
    <location>
        <begin position="16"/>
        <end position="27"/>
    </location>
</feature>
<reference evidence="5 6" key="1">
    <citation type="submission" date="2019-11" db="EMBL/GenBank/DDBJ databases">
        <authorList>
            <person name="Jiang L.-Q."/>
        </authorList>
    </citation>
    <scope>NUCLEOTIDE SEQUENCE [LARGE SCALE GENOMIC DNA]</scope>
    <source>
        <strain evidence="5 6">YIM 132087</strain>
    </source>
</reference>
<dbReference type="Pfam" id="PF17853">
    <property type="entry name" value="GGDEF_2"/>
    <property type="match status" value="1"/>
</dbReference>
<name>A0A7K1FEC3_9ACTN</name>
<feature type="region of interest" description="Disordered" evidence="2">
    <location>
        <begin position="1"/>
        <end position="30"/>
    </location>
</feature>
<comment type="caution">
    <text evidence="5">The sequence shown here is derived from an EMBL/GenBank/DDBJ whole genome shotgun (WGS) entry which is preliminary data.</text>
</comment>
<keyword evidence="6" id="KW-1185">Reference proteome</keyword>
<dbReference type="InterPro" id="IPR041522">
    <property type="entry name" value="CdaR_GGDEF"/>
</dbReference>
<evidence type="ECO:0000259" key="4">
    <source>
        <dbReference type="Pfam" id="PF17853"/>
    </source>
</evidence>
<evidence type="ECO:0000313" key="5">
    <source>
        <dbReference type="EMBL" id="MTD12455.1"/>
    </source>
</evidence>
<evidence type="ECO:0000256" key="1">
    <source>
        <dbReference type="ARBA" id="ARBA00006754"/>
    </source>
</evidence>